<proteinExistence type="inferred from homology"/>
<dbReference type="InterPro" id="IPR046938">
    <property type="entry name" value="DNA_clamp_sf"/>
</dbReference>
<feature type="domain" description="Proliferating cell nuclear antigen PCNA C-terminal" evidence="10">
    <location>
        <begin position="205"/>
        <end position="263"/>
    </location>
</feature>
<dbReference type="FunFam" id="3.70.10.10:FF:000001">
    <property type="entry name" value="Proliferating cell nuclear antigen"/>
    <property type="match status" value="1"/>
</dbReference>
<evidence type="ECO:0000313" key="12">
    <source>
        <dbReference type="Proteomes" id="UP000245942"/>
    </source>
</evidence>
<organism evidence="11 12">
    <name type="scientific">Pseudomicrostroma glucosiphilum</name>
    <dbReference type="NCBI Taxonomy" id="1684307"/>
    <lineage>
        <taxon>Eukaryota</taxon>
        <taxon>Fungi</taxon>
        <taxon>Dikarya</taxon>
        <taxon>Basidiomycota</taxon>
        <taxon>Ustilaginomycotina</taxon>
        <taxon>Exobasidiomycetes</taxon>
        <taxon>Microstromatales</taxon>
        <taxon>Microstromatales incertae sedis</taxon>
        <taxon>Pseudomicrostroma</taxon>
    </lineage>
</organism>
<gene>
    <name evidence="11" type="ORF">BCV69DRAFT_247634</name>
</gene>
<dbReference type="STRING" id="1684307.A0A316U884"/>
<dbReference type="Proteomes" id="UP000245942">
    <property type="component" value="Unassembled WGS sequence"/>
</dbReference>
<dbReference type="GO" id="GO:0030337">
    <property type="term" value="F:DNA polymerase processivity factor activity"/>
    <property type="evidence" value="ECO:0007669"/>
    <property type="project" value="InterPro"/>
</dbReference>
<feature type="non-terminal residue" evidence="11">
    <location>
        <position position="1"/>
    </location>
</feature>
<dbReference type="CDD" id="cd00577">
    <property type="entry name" value="PCNA"/>
    <property type="match status" value="1"/>
</dbReference>
<keyword evidence="4 7" id="KW-0238">DNA-binding</keyword>
<feature type="region of interest" description="Disordered" evidence="8">
    <location>
        <begin position="169"/>
        <end position="200"/>
    </location>
</feature>
<dbReference type="SUPFAM" id="SSF55979">
    <property type="entry name" value="DNA clamp"/>
    <property type="match status" value="2"/>
</dbReference>
<comment type="function">
    <text evidence="6">This protein is an auxiliary protein of DNA polymerase delta and is involved in the control of eukaryotic DNA replication by increasing the polymerase's processivity during elongation of the leading strand.</text>
</comment>
<dbReference type="InterPro" id="IPR000730">
    <property type="entry name" value="Pr_cel_nuc_antig"/>
</dbReference>
<comment type="subcellular location">
    <subcellularLocation>
        <location evidence="1 6">Nucleus</location>
    </subcellularLocation>
</comment>
<dbReference type="NCBIfam" id="TIGR00590">
    <property type="entry name" value="pcna"/>
    <property type="match status" value="1"/>
</dbReference>
<dbReference type="GO" id="GO:0006275">
    <property type="term" value="P:regulation of DNA replication"/>
    <property type="evidence" value="ECO:0007669"/>
    <property type="project" value="InterPro"/>
</dbReference>
<sequence length="271" mass="29714">AVRELVQEANFDCSEDGIRLQAMDNSHVALSSVELRTDAFEMFRCDRPMSIGVKLDSLQKIVRTAGNEDVVTLKKDDDGDNLNLVFEATKSDRVAEYDMKLLDIDSEHLGIPDTTYEAVVRMSSAEYSRICRDLGTLGESVRIEVSKEGVNFSAEGEIGAAKLTLKQGSGSATTIDDDDDEDDEKPNKKKRKTSSKEGSGDVVPVSIELQQAVNLTFSHKYLANFAKAAPLSDAVALHMSNEVPLLVEFAFENGHVRFYLAPKLSDVSADT</sequence>
<dbReference type="GO" id="GO:0019985">
    <property type="term" value="P:translesion synthesis"/>
    <property type="evidence" value="ECO:0007669"/>
    <property type="project" value="TreeGrafter"/>
</dbReference>
<dbReference type="GO" id="GO:0006298">
    <property type="term" value="P:mismatch repair"/>
    <property type="evidence" value="ECO:0007669"/>
    <property type="project" value="TreeGrafter"/>
</dbReference>
<dbReference type="Gene3D" id="3.70.10.10">
    <property type="match status" value="1"/>
</dbReference>
<accession>A0A316U884</accession>
<dbReference type="OrthoDB" id="534348at2759"/>
<dbReference type="AlphaFoldDB" id="A0A316U884"/>
<evidence type="ECO:0000256" key="8">
    <source>
        <dbReference type="SAM" id="MobiDB-lite"/>
    </source>
</evidence>
<feature type="compositionally biased region" description="Acidic residues" evidence="8">
    <location>
        <begin position="175"/>
        <end position="184"/>
    </location>
</feature>
<protein>
    <recommendedName>
        <fullName evidence="6">DNA sliding clamp PCNA</fullName>
    </recommendedName>
</protein>
<dbReference type="InterPro" id="IPR022649">
    <property type="entry name" value="Pr_cel_nuc_antig_C"/>
</dbReference>
<dbReference type="GO" id="GO:0043626">
    <property type="term" value="C:PCNA complex"/>
    <property type="evidence" value="ECO:0007669"/>
    <property type="project" value="TreeGrafter"/>
</dbReference>
<evidence type="ECO:0000256" key="1">
    <source>
        <dbReference type="ARBA" id="ARBA00004123"/>
    </source>
</evidence>
<dbReference type="GO" id="GO:0003677">
    <property type="term" value="F:DNA binding"/>
    <property type="evidence" value="ECO:0007669"/>
    <property type="project" value="UniProtKB-KW"/>
</dbReference>
<dbReference type="InterPro" id="IPR022648">
    <property type="entry name" value="Pr_cel_nuc_antig_N"/>
</dbReference>
<evidence type="ECO:0000256" key="6">
    <source>
        <dbReference type="RuleBase" id="RU000641"/>
    </source>
</evidence>
<evidence type="ECO:0000256" key="2">
    <source>
        <dbReference type="ARBA" id="ARBA00010462"/>
    </source>
</evidence>
<dbReference type="PANTHER" id="PTHR11352">
    <property type="entry name" value="PROLIFERATING CELL NUCLEAR ANTIGEN"/>
    <property type="match status" value="1"/>
</dbReference>
<keyword evidence="12" id="KW-1185">Reference proteome</keyword>
<evidence type="ECO:0000256" key="7">
    <source>
        <dbReference type="RuleBase" id="RU003671"/>
    </source>
</evidence>
<dbReference type="PANTHER" id="PTHR11352:SF0">
    <property type="entry name" value="PROLIFERATING CELL NUCLEAR ANTIGEN"/>
    <property type="match status" value="1"/>
</dbReference>
<dbReference type="InterPro" id="IPR022659">
    <property type="entry name" value="Pr_cel_nuc_antig_CS"/>
</dbReference>
<name>A0A316U884_9BASI</name>
<comment type="similarity">
    <text evidence="2 7">Belongs to the PCNA family.</text>
</comment>
<dbReference type="PRINTS" id="PR00339">
    <property type="entry name" value="PCNACYCLIN"/>
</dbReference>
<evidence type="ECO:0000259" key="9">
    <source>
        <dbReference type="Pfam" id="PF00705"/>
    </source>
</evidence>
<keyword evidence="3 7" id="KW-0235">DNA replication</keyword>
<dbReference type="EMBL" id="KZ819325">
    <property type="protein sequence ID" value="PWN21426.1"/>
    <property type="molecule type" value="Genomic_DNA"/>
</dbReference>
<dbReference type="Pfam" id="PF00705">
    <property type="entry name" value="PCNA_N"/>
    <property type="match status" value="1"/>
</dbReference>
<dbReference type="GeneID" id="37011987"/>
<evidence type="ECO:0000256" key="3">
    <source>
        <dbReference type="ARBA" id="ARBA00022705"/>
    </source>
</evidence>
<reference evidence="11 12" key="1">
    <citation type="journal article" date="2018" name="Mol. Biol. Evol.">
        <title>Broad Genomic Sampling Reveals a Smut Pathogenic Ancestry of the Fungal Clade Ustilaginomycotina.</title>
        <authorList>
            <person name="Kijpornyongpan T."/>
            <person name="Mondo S.J."/>
            <person name="Barry K."/>
            <person name="Sandor L."/>
            <person name="Lee J."/>
            <person name="Lipzen A."/>
            <person name="Pangilinan J."/>
            <person name="LaButti K."/>
            <person name="Hainaut M."/>
            <person name="Henrissat B."/>
            <person name="Grigoriev I.V."/>
            <person name="Spatafora J.W."/>
            <person name="Aime M.C."/>
        </authorList>
    </citation>
    <scope>NUCLEOTIDE SEQUENCE [LARGE SCALE GENOMIC DNA]</scope>
    <source>
        <strain evidence="11 12">MCA 4718</strain>
    </source>
</reference>
<dbReference type="HAMAP" id="MF_00317">
    <property type="entry name" value="DNApol_clamp_arch"/>
    <property type="match status" value="1"/>
</dbReference>
<evidence type="ECO:0000256" key="4">
    <source>
        <dbReference type="ARBA" id="ARBA00023125"/>
    </source>
</evidence>
<evidence type="ECO:0000313" key="11">
    <source>
        <dbReference type="EMBL" id="PWN21426.1"/>
    </source>
</evidence>
<evidence type="ECO:0000256" key="5">
    <source>
        <dbReference type="ARBA" id="ARBA00023242"/>
    </source>
</evidence>
<dbReference type="RefSeq" id="XP_025348586.1">
    <property type="nucleotide sequence ID" value="XM_025490253.1"/>
</dbReference>
<dbReference type="Pfam" id="PF02747">
    <property type="entry name" value="PCNA_C"/>
    <property type="match status" value="2"/>
</dbReference>
<dbReference type="PROSITE" id="PS00293">
    <property type="entry name" value="PCNA_2"/>
    <property type="match status" value="1"/>
</dbReference>
<dbReference type="GO" id="GO:0006272">
    <property type="term" value="P:leading strand elongation"/>
    <property type="evidence" value="ECO:0007669"/>
    <property type="project" value="TreeGrafter"/>
</dbReference>
<feature type="domain" description="Proliferating cell nuclear antigen PCNA C-terminal" evidence="10">
    <location>
        <begin position="110"/>
        <end position="170"/>
    </location>
</feature>
<evidence type="ECO:0000259" key="10">
    <source>
        <dbReference type="Pfam" id="PF02747"/>
    </source>
</evidence>
<feature type="domain" description="Proliferating cell nuclear antigen PCNA N-terminal" evidence="9">
    <location>
        <begin position="1"/>
        <end position="107"/>
    </location>
</feature>
<keyword evidence="5 6" id="KW-0539">Nucleus</keyword>